<feature type="compositionally biased region" description="Basic and acidic residues" evidence="4">
    <location>
        <begin position="202"/>
        <end position="221"/>
    </location>
</feature>
<dbReference type="EMBL" id="LC516060">
    <property type="protein sequence ID" value="BBQ09605.1"/>
    <property type="molecule type" value="Genomic_DNA"/>
</dbReference>
<dbReference type="AlphaFoldDB" id="A0A7G1GG91"/>
<keyword evidence="2" id="KW-0804">Transcription</keyword>
<dbReference type="SUPFAM" id="SSF55257">
    <property type="entry name" value="RBP11-like subunits of RNA polymerase"/>
    <property type="match status" value="1"/>
</dbReference>
<dbReference type="SMART" id="SM00662">
    <property type="entry name" value="RPOLD"/>
    <property type="match status" value="1"/>
</dbReference>
<evidence type="ECO:0000313" key="6">
    <source>
        <dbReference type="EMBL" id="BBQ09605.1"/>
    </source>
</evidence>
<dbReference type="InterPro" id="IPR036603">
    <property type="entry name" value="RBP11-like"/>
</dbReference>
<organism evidence="6">
    <name type="scientific">Volvocales sp. NrCl902</name>
    <dbReference type="NCBI Taxonomy" id="2682054"/>
    <lineage>
        <taxon>Eukaryota</taxon>
        <taxon>Viridiplantae</taxon>
        <taxon>Chlorophyta</taxon>
        <taxon>core chlorophytes</taxon>
        <taxon>Chlorophyceae</taxon>
        <taxon>CS clade</taxon>
        <taxon>Chlamydomonadales</taxon>
    </lineage>
</organism>
<keyword evidence="6" id="KW-0934">Plastid</keyword>
<protein>
    <recommendedName>
        <fullName evidence="3">Plastid-encoded RNA polymerase subunit alpha</fullName>
    </recommendedName>
</protein>
<sequence length="739" mass="83298">MIQNYRINCKESRIENTVRWPGAKDIGENNSFYGCFEIGPFESGQALTVANALRRTLLSEVTGLGIIAVQIENVYHEFGTLTGVRESTFDILLNLKEIVLKKTIKSHLKRSTSLFDTSMWFYPLLSRPVTNLLTTQFYANREAFTPFFPALRAGSGTNWEKVEPVKGCAKRIGNGMQHKVRSLSSDPFLVPKSKIPFFGRSKADALHDSRSEKGPEERKGSGESNWRTKCGYKVPFANNKIDLLNSYIDQSYLSPQIGYLKIRGPGIVRAKDLRLPPFIQCVNPEQYITTLTVDGFLNMRFIIIEGTLAETQLNGNPLHSWPIMDMLNGTTLYNSLNKKEAIVEAVFEKRQLCIDTINNSFKLNKHCSTNGKEKQSVVPFFNKTKILYLDPVFNPVIKVNYTISTHREAAPAPWNSTPPQTLRARGTEESPKAYNIKNYNNILYATYFIGFMVGSLIPSTSCSPFRFPLAPVLREARNLLSTQFPAEGWERVEPGKGIRFHSFPVPPFPFSFPEGIGTGAGVRVAKKKEGFAFPDPNLLSTQFPAEGWERVEPGKGPRAELSGKKVSLSQICAKRETVGPAQSARERDLAQDWGTVNTFPLRFVQGKGERDSKNLQSNKSNKSFYYRNSKTIQNRGVARGLRFAPSSFLLRPSCSHHYVKREAHGGTDKRVIFSNKKFNNIIKANILCWPKFGLNNKAKQKIKLEIWTNGSIHPSYALYKGFNKLTLLFSSLKQIKLLL</sequence>
<keyword evidence="1" id="KW-0240">DNA-directed RNA polymerase</keyword>
<evidence type="ECO:0000256" key="4">
    <source>
        <dbReference type="SAM" id="MobiDB-lite"/>
    </source>
</evidence>
<geneLocation type="plastid" evidence="6"/>
<dbReference type="Gene3D" id="3.30.1360.10">
    <property type="entry name" value="RNA polymerase, RBP11-like subunit"/>
    <property type="match status" value="2"/>
</dbReference>
<evidence type="ECO:0000256" key="3">
    <source>
        <dbReference type="ARBA" id="ARBA00031776"/>
    </source>
</evidence>
<dbReference type="InterPro" id="IPR036643">
    <property type="entry name" value="RNApol_insert_sf"/>
</dbReference>
<dbReference type="GO" id="GO:0006351">
    <property type="term" value="P:DNA-templated transcription"/>
    <property type="evidence" value="ECO:0007669"/>
    <property type="project" value="InterPro"/>
</dbReference>
<dbReference type="SUPFAM" id="SSF56553">
    <property type="entry name" value="Insert subdomain of RNA polymerase alpha subunit"/>
    <property type="match status" value="2"/>
</dbReference>
<name>A0A7G1GG91_9CHLO</name>
<evidence type="ECO:0000256" key="1">
    <source>
        <dbReference type="ARBA" id="ARBA00022478"/>
    </source>
</evidence>
<feature type="domain" description="DNA-directed RNA polymerase RpoA/D/Rpb3-type" evidence="5">
    <location>
        <begin position="33"/>
        <end position="373"/>
    </location>
</feature>
<dbReference type="GO" id="GO:0003899">
    <property type="term" value="F:DNA-directed RNA polymerase activity"/>
    <property type="evidence" value="ECO:0007669"/>
    <property type="project" value="InterPro"/>
</dbReference>
<reference evidence="6" key="1">
    <citation type="submission" date="2019-12" db="EMBL/GenBank/DDBJ databases">
        <title>A plastid genome of a nonphotosynthetic green alga.</title>
        <authorList>
            <person name="Kamikawa R."/>
        </authorList>
    </citation>
    <scope>NUCLEOTIDE SEQUENCE</scope>
    <source>
        <strain evidence="6">NrCl902</strain>
    </source>
</reference>
<proteinExistence type="predicted"/>
<evidence type="ECO:0000256" key="2">
    <source>
        <dbReference type="ARBA" id="ARBA00023163"/>
    </source>
</evidence>
<dbReference type="Gene3D" id="2.170.120.12">
    <property type="entry name" value="DNA-directed RNA polymerase, insert domain"/>
    <property type="match status" value="2"/>
</dbReference>
<feature type="region of interest" description="Disordered" evidence="4">
    <location>
        <begin position="202"/>
        <end position="224"/>
    </location>
</feature>
<accession>A0A7G1GG91</accession>
<dbReference type="GO" id="GO:0000428">
    <property type="term" value="C:DNA-directed RNA polymerase complex"/>
    <property type="evidence" value="ECO:0007669"/>
    <property type="project" value="UniProtKB-KW"/>
</dbReference>
<gene>
    <name evidence="6" type="primary">rpoA</name>
</gene>
<evidence type="ECO:0000259" key="5">
    <source>
        <dbReference type="SMART" id="SM00662"/>
    </source>
</evidence>
<dbReference type="GO" id="GO:0046983">
    <property type="term" value="F:protein dimerization activity"/>
    <property type="evidence" value="ECO:0007669"/>
    <property type="project" value="InterPro"/>
</dbReference>
<dbReference type="InterPro" id="IPR011263">
    <property type="entry name" value="DNA-dir_RNA_pol_RpoA/D/Rpb3"/>
</dbReference>
<dbReference type="Pfam" id="PF01193">
    <property type="entry name" value="RNA_pol_L"/>
    <property type="match status" value="1"/>
</dbReference>